<protein>
    <recommendedName>
        <fullName evidence="4">Meiosis protein 5 homolog</fullName>
    </recommendedName>
</protein>
<sequence length="229" mass="26102">MSENNDSFSTPKQTKRLGLRRSSSIIRDKKSTASTAKTKLLEIATPVTTSRSRLPQSDVKVNYKNLELKCESVTISPAATKTPGTPKNTSSGSEGQRLAVSTNCRPYRLALSKKVREKMTKKRLEFYLANEMDKDEANGEEVNEKETKIEKMSKEDLLQHIEIARKELKARQDHKNKVQELQQAINVWKTGFSSALLDLQQQIEPRLETATLLERLHIPQEMLKYINDE</sequence>
<evidence type="ECO:0000313" key="2">
    <source>
        <dbReference type="EMBL" id="KNC22277.1"/>
    </source>
</evidence>
<evidence type="ECO:0008006" key="4">
    <source>
        <dbReference type="Google" id="ProtNLM"/>
    </source>
</evidence>
<dbReference type="EMBL" id="JRES01001520">
    <property type="protein sequence ID" value="KNC22277.1"/>
    <property type="molecule type" value="Genomic_DNA"/>
</dbReference>
<dbReference type="AlphaFoldDB" id="A0A0L0BQE8"/>
<feature type="region of interest" description="Disordered" evidence="1">
    <location>
        <begin position="1"/>
        <end position="37"/>
    </location>
</feature>
<reference evidence="2 3" key="1">
    <citation type="journal article" date="2015" name="Nat. Commun.">
        <title>Lucilia cuprina genome unlocks parasitic fly biology to underpin future interventions.</title>
        <authorList>
            <person name="Anstead C.A."/>
            <person name="Korhonen P.K."/>
            <person name="Young N.D."/>
            <person name="Hall R.S."/>
            <person name="Jex A.R."/>
            <person name="Murali S.C."/>
            <person name="Hughes D.S."/>
            <person name="Lee S.F."/>
            <person name="Perry T."/>
            <person name="Stroehlein A.J."/>
            <person name="Ansell B.R."/>
            <person name="Breugelmans B."/>
            <person name="Hofmann A."/>
            <person name="Qu J."/>
            <person name="Dugan S."/>
            <person name="Lee S.L."/>
            <person name="Chao H."/>
            <person name="Dinh H."/>
            <person name="Han Y."/>
            <person name="Doddapaneni H.V."/>
            <person name="Worley K.C."/>
            <person name="Muzny D.M."/>
            <person name="Ioannidis P."/>
            <person name="Waterhouse R.M."/>
            <person name="Zdobnov E.M."/>
            <person name="James P.J."/>
            <person name="Bagnall N.H."/>
            <person name="Kotze A.C."/>
            <person name="Gibbs R.A."/>
            <person name="Richards S."/>
            <person name="Batterham P."/>
            <person name="Gasser R.B."/>
        </authorList>
    </citation>
    <scope>NUCLEOTIDE SEQUENCE [LARGE SCALE GENOMIC DNA]</scope>
    <source>
        <strain evidence="2 3">LS</strain>
        <tissue evidence="2">Full body</tissue>
    </source>
</reference>
<dbReference type="Proteomes" id="UP000037069">
    <property type="component" value="Unassembled WGS sequence"/>
</dbReference>
<keyword evidence="3" id="KW-1185">Reference proteome</keyword>
<comment type="caution">
    <text evidence="2">The sequence shown here is derived from an EMBL/GenBank/DDBJ whole genome shotgun (WGS) entry which is preliminary data.</text>
</comment>
<organism evidence="2 3">
    <name type="scientific">Lucilia cuprina</name>
    <name type="common">Green bottle fly</name>
    <name type="synonym">Australian sheep blowfly</name>
    <dbReference type="NCBI Taxonomy" id="7375"/>
    <lineage>
        <taxon>Eukaryota</taxon>
        <taxon>Metazoa</taxon>
        <taxon>Ecdysozoa</taxon>
        <taxon>Arthropoda</taxon>
        <taxon>Hexapoda</taxon>
        <taxon>Insecta</taxon>
        <taxon>Pterygota</taxon>
        <taxon>Neoptera</taxon>
        <taxon>Endopterygota</taxon>
        <taxon>Diptera</taxon>
        <taxon>Brachycera</taxon>
        <taxon>Muscomorpha</taxon>
        <taxon>Oestroidea</taxon>
        <taxon>Calliphoridae</taxon>
        <taxon>Luciliinae</taxon>
        <taxon>Lucilia</taxon>
    </lineage>
</organism>
<evidence type="ECO:0000256" key="1">
    <source>
        <dbReference type="SAM" id="MobiDB-lite"/>
    </source>
</evidence>
<gene>
    <name evidence="2" type="ORF">FF38_10417</name>
</gene>
<accession>A0A0L0BQE8</accession>
<feature type="region of interest" description="Disordered" evidence="1">
    <location>
        <begin position="77"/>
        <end position="98"/>
    </location>
</feature>
<name>A0A0L0BQE8_LUCCU</name>
<evidence type="ECO:0000313" key="3">
    <source>
        <dbReference type="Proteomes" id="UP000037069"/>
    </source>
</evidence>
<feature type="compositionally biased region" description="Polar residues" evidence="1">
    <location>
        <begin position="1"/>
        <end position="12"/>
    </location>
</feature>
<proteinExistence type="predicted"/>